<organism evidence="1 2">
    <name type="scientific">Methylorubrum populi</name>
    <dbReference type="NCBI Taxonomy" id="223967"/>
    <lineage>
        <taxon>Bacteria</taxon>
        <taxon>Pseudomonadati</taxon>
        <taxon>Pseudomonadota</taxon>
        <taxon>Alphaproteobacteria</taxon>
        <taxon>Hyphomicrobiales</taxon>
        <taxon>Methylobacteriaceae</taxon>
        <taxon>Methylorubrum</taxon>
    </lineage>
</organism>
<dbReference type="Gene3D" id="1.10.287.1080">
    <property type="entry name" value="MazG-like"/>
    <property type="match status" value="1"/>
</dbReference>
<dbReference type="InterPro" id="IPR011962">
    <property type="entry name" value="dCTP_deaminase"/>
</dbReference>
<dbReference type="Gene3D" id="2.70.40.10">
    <property type="match status" value="1"/>
</dbReference>
<dbReference type="EMBL" id="AP014809">
    <property type="protein sequence ID" value="BAU89036.1"/>
    <property type="molecule type" value="Genomic_DNA"/>
</dbReference>
<dbReference type="GO" id="GO:0006229">
    <property type="term" value="P:dUTP biosynthetic process"/>
    <property type="evidence" value="ECO:0007669"/>
    <property type="project" value="InterPro"/>
</dbReference>
<dbReference type="SUPFAM" id="SSF51283">
    <property type="entry name" value="dUTPase-like"/>
    <property type="match status" value="1"/>
</dbReference>
<dbReference type="SUPFAM" id="SSF101386">
    <property type="entry name" value="all-alpha NTP pyrophosphatases"/>
    <property type="match status" value="1"/>
</dbReference>
<sequence>MKVLADHEIEAAIVRGELILDALAGGCRGACYELRMGNVYYDLTDGGRRLEVDPGGDALIEPGHRVVLITHERLSLGTNIFARIVSKGALFSIGLSAVATYADPGFHGRLGIVTQNISDKYILLPAFEPIAKVDFTVLETAASHPYRGQHGYETQIWPIRHQLQKTREQLRGDPRLGPVEAPPPAEQIASPTSLGELGRRQIAADRAHGFPVDAPDDEMRRAQLANDLVGLIGEVGEFANLLKKVHLGSTRPGYGAPSLVEATPELRLELADAQIYMLRLAHLLRVDLTEAVLEKMRTNDERYGHLDQQ</sequence>
<gene>
    <name evidence="1" type="primary">orf23</name>
    <name evidence="1" type="ORF">MPPM_0431</name>
</gene>
<dbReference type="Pfam" id="PF22769">
    <property type="entry name" value="DCD"/>
    <property type="match status" value="1"/>
</dbReference>
<proteinExistence type="predicted"/>
<evidence type="ECO:0008006" key="3">
    <source>
        <dbReference type="Google" id="ProtNLM"/>
    </source>
</evidence>
<dbReference type="AlphaFoldDB" id="A0A169QKB8"/>
<dbReference type="Proteomes" id="UP000218288">
    <property type="component" value="Chromosome"/>
</dbReference>
<evidence type="ECO:0000313" key="2">
    <source>
        <dbReference type="Proteomes" id="UP000218288"/>
    </source>
</evidence>
<reference evidence="1 2" key="1">
    <citation type="journal article" date="2016" name="Genome Announc.">
        <title>Complete Genome Sequence of Methylobacterium populi P-1M, Isolated from Pink-Pigmented Household Biofilm.</title>
        <authorList>
            <person name="Morohoshi T."/>
            <person name="Ikeda T."/>
        </authorList>
    </citation>
    <scope>NUCLEOTIDE SEQUENCE [LARGE SCALE GENOMIC DNA]</scope>
    <source>
        <strain evidence="1 2">P-1M</strain>
    </source>
</reference>
<evidence type="ECO:0000313" key="1">
    <source>
        <dbReference type="EMBL" id="BAU89036.1"/>
    </source>
</evidence>
<accession>A0A169QKB8</accession>
<dbReference type="GO" id="GO:0008829">
    <property type="term" value="F:dCTP deaminase activity"/>
    <property type="evidence" value="ECO:0007669"/>
    <property type="project" value="InterPro"/>
</dbReference>
<protein>
    <recommendedName>
        <fullName evidence="3">dUTPase-like domain-containing protein</fullName>
    </recommendedName>
</protein>
<dbReference type="OrthoDB" id="7063135at2"/>
<dbReference type="RefSeq" id="WP_157914086.1">
    <property type="nucleotide sequence ID" value="NZ_AP014809.1"/>
</dbReference>
<name>A0A169QKB8_9HYPH</name>
<dbReference type="InterPro" id="IPR036157">
    <property type="entry name" value="dUTPase-like_sf"/>
</dbReference>